<dbReference type="SMART" id="SM00385">
    <property type="entry name" value="CYCLIN"/>
    <property type="match status" value="2"/>
</dbReference>
<dbReference type="CDD" id="cd20553">
    <property type="entry name" value="CYCLIN_TFIIIB90_rpt1"/>
    <property type="match status" value="1"/>
</dbReference>
<dbReference type="Proteomes" id="UP000820818">
    <property type="component" value="Linkage Group LG7"/>
</dbReference>
<dbReference type="FunFam" id="1.10.472.10:FF:000007">
    <property type="entry name" value="Transcription factor IIIB 90 kDa subunit"/>
    <property type="match status" value="1"/>
</dbReference>
<feature type="compositionally biased region" description="Acidic residues" evidence="14">
    <location>
        <begin position="638"/>
        <end position="651"/>
    </location>
</feature>
<feature type="compositionally biased region" description="Basic and acidic residues" evidence="14">
    <location>
        <begin position="615"/>
        <end position="624"/>
    </location>
</feature>
<keyword evidence="3" id="KW-0479">Metal-binding</keyword>
<dbReference type="GO" id="GO:0005634">
    <property type="term" value="C:nucleus"/>
    <property type="evidence" value="ECO:0007669"/>
    <property type="project" value="UniProtKB-SubCell"/>
</dbReference>
<dbReference type="InterPro" id="IPR000812">
    <property type="entry name" value="TFIIB"/>
</dbReference>
<feature type="coiled-coil region" evidence="13">
    <location>
        <begin position="299"/>
        <end position="326"/>
    </location>
</feature>
<comment type="subcellular location">
    <subcellularLocation>
        <location evidence="1">Nucleus</location>
    </subcellularLocation>
</comment>
<feature type="compositionally biased region" description="Basic and acidic residues" evidence="14">
    <location>
        <begin position="494"/>
        <end position="510"/>
    </location>
</feature>
<dbReference type="InterPro" id="IPR013763">
    <property type="entry name" value="Cyclin-like_dom"/>
</dbReference>
<dbReference type="InterPro" id="IPR013137">
    <property type="entry name" value="Znf_TFIIB"/>
</dbReference>
<comment type="caution">
    <text evidence="16">The sequence shown here is derived from an EMBL/GenBank/DDBJ whole genome shotgun (WGS) entry which is preliminary data.</text>
</comment>
<feature type="compositionally biased region" description="Polar residues" evidence="14">
    <location>
        <begin position="562"/>
        <end position="578"/>
    </location>
</feature>
<keyword evidence="4" id="KW-0677">Repeat</keyword>
<sequence length="674" mass="74101">MSSRACQNCGGTDIDVDQSRGIAVCTNCGVVLEENCIVSEVQFEENAYGGASAIGQFVSNDNQGGTGFINSYRGGNGKQSREITMKRAREKITTMGQQLNLNQHCIDMAVNFYSMALARRLTNGRKSSHVVAACIYITCRMEGTAHLLIDIADVIDIDVYTLGHNFMQIAKAFNLNIPSVDPCLYVMRYANRMNFGDKTHEVSRTALRLVQRMKRDWIHTGRRPSGLCGAALLIAARIHGFNRTVLDVIKEVKVHENTVRKRMQEFGETASSSLTLEEFMQVDLEEEHDPPAFLKSRKKDRSEKVEEEATEEMIKLEEEINRQIALNLAKKRGPWAKYSKEALQQPVSPASCVSGKSSPSADPEVDDVIADMTMTAVKECLTPTEVAAVEASTLPTAATTDPAADESALMPPPGATYLQLRHHLRPSLASLGIFSGSGEKEEIGKEEAAASDSGELDLEGIDDSEMDSYIKTDDEAKMTSDMWMALNGEFMKELEAKQKRRAEEEEEKQRRGEKRKRKAARRQPQSYSGATPGEAIGKMLVGKRISNKINYEKLKDLDFSFAPTSSFSNPVPSTSAVSSEPAVEPAVPSSTSTRSGGAKVNLSAVKPRVSGAVKSETKPLKEKLQPPSPTPPPPQQEDVYEEEEEEEEDEIQSVGNLLNSFHGDGGYGGDYDEY</sequence>
<evidence type="ECO:0000313" key="16">
    <source>
        <dbReference type="EMBL" id="KAI9556341.1"/>
    </source>
</evidence>
<dbReference type="GO" id="GO:0017025">
    <property type="term" value="F:TBP-class protein binding"/>
    <property type="evidence" value="ECO:0007669"/>
    <property type="project" value="InterPro"/>
</dbReference>
<dbReference type="GO" id="GO:0008270">
    <property type="term" value="F:zinc ion binding"/>
    <property type="evidence" value="ECO:0007669"/>
    <property type="project" value="UniProtKB-KW"/>
</dbReference>
<dbReference type="PANTHER" id="PTHR11618">
    <property type="entry name" value="TRANSCRIPTION INITIATION FACTOR IIB-RELATED"/>
    <property type="match status" value="1"/>
</dbReference>
<keyword evidence="10" id="KW-0539">Nucleus</keyword>
<dbReference type="InterPro" id="IPR036915">
    <property type="entry name" value="Cyclin-like_sf"/>
</dbReference>
<evidence type="ECO:0000256" key="8">
    <source>
        <dbReference type="ARBA" id="ARBA00023159"/>
    </source>
</evidence>
<keyword evidence="6" id="KW-0862">Zinc</keyword>
<keyword evidence="9" id="KW-0804">Transcription</keyword>
<dbReference type="InterPro" id="IPR013150">
    <property type="entry name" value="TFIIB_cyclin"/>
</dbReference>
<dbReference type="GO" id="GO:0097550">
    <property type="term" value="C:transcription preinitiation complex"/>
    <property type="evidence" value="ECO:0007669"/>
    <property type="project" value="TreeGrafter"/>
</dbReference>
<evidence type="ECO:0000256" key="14">
    <source>
        <dbReference type="SAM" id="MobiDB-lite"/>
    </source>
</evidence>
<keyword evidence="17" id="KW-1185">Reference proteome</keyword>
<feature type="region of interest" description="Disordered" evidence="14">
    <location>
        <begin position="440"/>
        <end position="467"/>
    </location>
</feature>
<evidence type="ECO:0000259" key="15">
    <source>
        <dbReference type="PROSITE" id="PS51134"/>
    </source>
</evidence>
<dbReference type="EMBL" id="WJBH02000007">
    <property type="protein sequence ID" value="KAI9556341.1"/>
    <property type="molecule type" value="Genomic_DNA"/>
</dbReference>
<dbReference type="PROSITE" id="PS51134">
    <property type="entry name" value="ZF_TFIIB"/>
    <property type="match status" value="1"/>
</dbReference>
<feature type="domain" description="TFIIB-type" evidence="15">
    <location>
        <begin position="2"/>
        <end position="33"/>
    </location>
</feature>
<feature type="compositionally biased region" description="Basic residues" evidence="14">
    <location>
        <begin position="511"/>
        <end position="521"/>
    </location>
</feature>
<evidence type="ECO:0000256" key="10">
    <source>
        <dbReference type="ARBA" id="ARBA00023242"/>
    </source>
</evidence>
<proteinExistence type="inferred from homology"/>
<evidence type="ECO:0000256" key="1">
    <source>
        <dbReference type="ARBA" id="ARBA00004123"/>
    </source>
</evidence>
<feature type="compositionally biased region" description="Acidic residues" evidence="14">
    <location>
        <begin position="454"/>
        <end position="466"/>
    </location>
</feature>
<keyword evidence="13" id="KW-0175">Coiled coil</keyword>
<dbReference type="Gene3D" id="1.20.5.650">
    <property type="entry name" value="Single helix bin"/>
    <property type="match status" value="1"/>
</dbReference>
<dbReference type="Gene3D" id="1.10.472.10">
    <property type="entry name" value="Cyclin-like"/>
    <property type="match status" value="2"/>
</dbReference>
<evidence type="ECO:0000313" key="17">
    <source>
        <dbReference type="Proteomes" id="UP000820818"/>
    </source>
</evidence>
<feature type="compositionally biased region" description="Gly residues" evidence="14">
    <location>
        <begin position="663"/>
        <end position="674"/>
    </location>
</feature>
<dbReference type="Gene3D" id="2.20.25.10">
    <property type="match status" value="1"/>
</dbReference>
<feature type="region of interest" description="Disordered" evidence="14">
    <location>
        <begin position="561"/>
        <end position="674"/>
    </location>
</feature>
<dbReference type="SUPFAM" id="SSF57783">
    <property type="entry name" value="Zinc beta-ribbon"/>
    <property type="match status" value="1"/>
</dbReference>
<keyword evidence="5 12" id="KW-0863">Zinc-finger</keyword>
<evidence type="ECO:0000256" key="12">
    <source>
        <dbReference type="PROSITE-ProRule" id="PRU00469"/>
    </source>
</evidence>
<evidence type="ECO:0000256" key="4">
    <source>
        <dbReference type="ARBA" id="ARBA00022737"/>
    </source>
</evidence>
<dbReference type="AlphaFoldDB" id="A0AAD5KN03"/>
<dbReference type="InterPro" id="IPR011665">
    <property type="entry name" value="BRF1_TBP-bd_dom"/>
</dbReference>
<evidence type="ECO:0000256" key="7">
    <source>
        <dbReference type="ARBA" id="ARBA00023015"/>
    </source>
</evidence>
<dbReference type="PANTHER" id="PTHR11618:SF4">
    <property type="entry name" value="TRANSCRIPTION FACTOR IIIB 90 KDA SUBUNIT"/>
    <property type="match status" value="1"/>
</dbReference>
<evidence type="ECO:0000256" key="13">
    <source>
        <dbReference type="SAM" id="Coils"/>
    </source>
</evidence>
<dbReference type="GO" id="GO:0000995">
    <property type="term" value="F:RNA polymerase III general transcription initiation factor activity"/>
    <property type="evidence" value="ECO:0007669"/>
    <property type="project" value="TreeGrafter"/>
</dbReference>
<dbReference type="GO" id="GO:0000126">
    <property type="term" value="C:transcription factor TFIIIB complex"/>
    <property type="evidence" value="ECO:0007669"/>
    <property type="project" value="TreeGrafter"/>
</dbReference>
<keyword evidence="8" id="KW-0010">Activator</keyword>
<accession>A0AAD5KN03</accession>
<evidence type="ECO:0000256" key="9">
    <source>
        <dbReference type="ARBA" id="ARBA00023163"/>
    </source>
</evidence>
<dbReference type="GO" id="GO:0070897">
    <property type="term" value="P:transcription preinitiation complex assembly"/>
    <property type="evidence" value="ECO:0007669"/>
    <property type="project" value="InterPro"/>
</dbReference>
<keyword evidence="7" id="KW-0805">Transcription regulation</keyword>
<feature type="compositionally biased region" description="Pro residues" evidence="14">
    <location>
        <begin position="626"/>
        <end position="635"/>
    </location>
</feature>
<dbReference type="FunFam" id="2.20.25.10:FF:000012">
    <property type="entry name" value="Putative transcription factor IIIB 90 kDa subunit"/>
    <property type="match status" value="1"/>
</dbReference>
<dbReference type="Pfam" id="PF00382">
    <property type="entry name" value="TFIIB"/>
    <property type="match status" value="2"/>
</dbReference>
<protein>
    <recommendedName>
        <fullName evidence="11">B-related factor 1</fullName>
    </recommendedName>
</protein>
<comment type="similarity">
    <text evidence="2">Belongs to the TFIIB family.</text>
</comment>
<evidence type="ECO:0000256" key="11">
    <source>
        <dbReference type="ARBA" id="ARBA00031009"/>
    </source>
</evidence>
<evidence type="ECO:0000256" key="5">
    <source>
        <dbReference type="ARBA" id="ARBA00022771"/>
    </source>
</evidence>
<dbReference type="Pfam" id="PF08271">
    <property type="entry name" value="Zn_Ribbon_TF"/>
    <property type="match status" value="1"/>
</dbReference>
<dbReference type="SUPFAM" id="SSF47954">
    <property type="entry name" value="Cyclin-like"/>
    <property type="match status" value="2"/>
</dbReference>
<evidence type="ECO:0000256" key="6">
    <source>
        <dbReference type="ARBA" id="ARBA00022833"/>
    </source>
</evidence>
<organism evidence="16 17">
    <name type="scientific">Daphnia sinensis</name>
    <dbReference type="NCBI Taxonomy" id="1820382"/>
    <lineage>
        <taxon>Eukaryota</taxon>
        <taxon>Metazoa</taxon>
        <taxon>Ecdysozoa</taxon>
        <taxon>Arthropoda</taxon>
        <taxon>Crustacea</taxon>
        <taxon>Branchiopoda</taxon>
        <taxon>Diplostraca</taxon>
        <taxon>Cladocera</taxon>
        <taxon>Anomopoda</taxon>
        <taxon>Daphniidae</taxon>
        <taxon>Daphnia</taxon>
        <taxon>Daphnia similis group</taxon>
    </lineage>
</organism>
<dbReference type="Pfam" id="PF07741">
    <property type="entry name" value="BRF1"/>
    <property type="match status" value="1"/>
</dbReference>
<evidence type="ECO:0000256" key="3">
    <source>
        <dbReference type="ARBA" id="ARBA00022723"/>
    </source>
</evidence>
<dbReference type="GO" id="GO:0001006">
    <property type="term" value="F:RNA polymerase III type 3 promoter sequence-specific DNA binding"/>
    <property type="evidence" value="ECO:0007669"/>
    <property type="project" value="TreeGrafter"/>
</dbReference>
<reference evidence="16 17" key="1">
    <citation type="submission" date="2022-05" db="EMBL/GenBank/DDBJ databases">
        <title>A multi-omics perspective on studying reproductive biology in Daphnia sinensis.</title>
        <authorList>
            <person name="Jia J."/>
        </authorList>
    </citation>
    <scope>NUCLEOTIDE SEQUENCE [LARGE SCALE GENOMIC DNA]</scope>
    <source>
        <strain evidence="16 17">WSL</strain>
    </source>
</reference>
<dbReference type="PRINTS" id="PR00685">
    <property type="entry name" value="TIFACTORIIB"/>
</dbReference>
<dbReference type="CDD" id="cd20554">
    <property type="entry name" value="CYCLIN_TFIIIB90_rpt2"/>
    <property type="match status" value="1"/>
</dbReference>
<name>A0AAD5KN03_9CRUS</name>
<evidence type="ECO:0000256" key="2">
    <source>
        <dbReference type="ARBA" id="ARBA00010857"/>
    </source>
</evidence>
<dbReference type="FunFam" id="1.10.472.10:FF:000002">
    <property type="entry name" value="Transcription factor IIIB 90 kDa subunit"/>
    <property type="match status" value="1"/>
</dbReference>
<gene>
    <name evidence="16" type="ORF">GHT06_018915</name>
</gene>
<feature type="region of interest" description="Disordered" evidence="14">
    <location>
        <begin position="494"/>
        <end position="537"/>
    </location>
</feature>